<dbReference type="Pfam" id="PF00173">
    <property type="entry name" value="Cyt-b5"/>
    <property type="match status" value="1"/>
</dbReference>
<dbReference type="PANTHER" id="PTHR11259">
    <property type="entry name" value="RAS-RELATED GTP BINDING RAG/GTR YEAST"/>
    <property type="match status" value="1"/>
</dbReference>
<dbReference type="GO" id="GO:0012505">
    <property type="term" value="C:endomembrane system"/>
    <property type="evidence" value="ECO:0007669"/>
    <property type="project" value="UniProtKB-SubCell"/>
</dbReference>
<sequence length="714" mass="81537">MFHPPIGRKSRPHAPFLGRQVDFFASRDHPWQKAGAELSLVNNLQGSNQVTTSTQAKSAEVPSTKGPDAKPRLLLMGLRRSGKSSIASVVFHKMPPNETLFLESTTRIQKDSIHSFMDFQVWDFPGQLEYFESNFDLEDIFGSLGALVWVIDAQDDYLDSVARLNRTILTVQQYYPGINIEVFIHKVDGLSDEYRTDTFQDIVQRISDELSDAGYENAPVHYYLTSIYDYSVFEAFSKVIQKLIPNLSTLENLINTLANNCGFEKTYLFDVLSKIYIASDTRPVDMACYEMCSDYIDVIVDVSELYSWDHPQRKALGDQIQEAESHVVLHDQTMIHLMEMNKYLCLVSVIRNPEAKDKRGLIDMNCRTFQDALNEVFSRSWEQEEAAQQEAAKKDTYVIYFDRRGSRTPDLSAALEPQQQHFRWSSNLTPSFPQLTRMPELRHRQTAAKPEKVESPQRRRSSDNDNDEGRGISLLDMIRVVVTLIVASCGLSYYMTSTESMLWGYRPWFTRWPVVKQWVVRTSPHNLIPHNMPTEKEIKVKNKKTNVYSMKNGPVNLTPAQLSLYTGTDATLPLYVAVNGTIYDVSENRMIYGPGGSYNFFAGRDATRAFVTGCFKDDLTADIRGVETMFVPVDDVVDEAITSAQKKIRREKELRTAKGKVEATVQRWQNFFANHKKYFEVGKVVNGTVEGEEWPLCASAEKQRPKRSAMKEES</sequence>
<dbReference type="CDD" id="cd11385">
    <property type="entry name" value="RagC_like"/>
    <property type="match status" value="1"/>
</dbReference>
<dbReference type="AlphaFoldDB" id="A0A1V6Q0M2"/>
<dbReference type="InterPro" id="IPR027417">
    <property type="entry name" value="P-loop_NTPase"/>
</dbReference>
<dbReference type="Gene3D" id="3.10.120.10">
    <property type="entry name" value="Cytochrome b5-like heme/steroid binding domain"/>
    <property type="match status" value="1"/>
</dbReference>
<comment type="subcellular location">
    <subcellularLocation>
        <location evidence="1">Endomembrane system</location>
    </subcellularLocation>
</comment>
<evidence type="ECO:0000256" key="2">
    <source>
        <dbReference type="ARBA" id="ARBA00007756"/>
    </source>
</evidence>
<dbReference type="GO" id="GO:0010507">
    <property type="term" value="P:negative regulation of autophagy"/>
    <property type="evidence" value="ECO:0007669"/>
    <property type="project" value="TreeGrafter"/>
</dbReference>
<dbReference type="InterPro" id="IPR001199">
    <property type="entry name" value="Cyt_B5-like_heme/steroid-bd"/>
</dbReference>
<evidence type="ECO:0000256" key="5">
    <source>
        <dbReference type="ARBA" id="ARBA00023134"/>
    </source>
</evidence>
<dbReference type="EMBL" id="MDYN01000022">
    <property type="protein sequence ID" value="OQD82246.1"/>
    <property type="molecule type" value="Genomic_DNA"/>
</dbReference>
<evidence type="ECO:0000256" key="8">
    <source>
        <dbReference type="SAM" id="MobiDB-lite"/>
    </source>
</evidence>
<keyword evidence="11" id="KW-1185">Reference proteome</keyword>
<dbReference type="FunFam" id="3.40.50.300:FF:000643">
    <property type="entry name" value="Small monomeric GTPase (Gtr2)"/>
    <property type="match status" value="1"/>
</dbReference>
<dbReference type="GO" id="GO:0005525">
    <property type="term" value="F:GTP binding"/>
    <property type="evidence" value="ECO:0007669"/>
    <property type="project" value="UniProtKB-KW"/>
</dbReference>
<feature type="domain" description="Cytochrome b5 heme-binding" evidence="9">
    <location>
        <begin position="557"/>
        <end position="641"/>
    </location>
</feature>
<dbReference type="GO" id="GO:1990131">
    <property type="term" value="C:Gtr1-Gtr2 GTPase complex"/>
    <property type="evidence" value="ECO:0007669"/>
    <property type="project" value="TreeGrafter"/>
</dbReference>
<evidence type="ECO:0000256" key="4">
    <source>
        <dbReference type="ARBA" id="ARBA00022801"/>
    </source>
</evidence>
<dbReference type="Proteomes" id="UP000191672">
    <property type="component" value="Unassembled WGS sequence"/>
</dbReference>
<keyword evidence="5" id="KW-0342">GTP-binding</keyword>
<comment type="caution">
    <text evidence="10">The sequence shown here is derived from an EMBL/GenBank/DDBJ whole genome shotgun (WGS) entry which is preliminary data.</text>
</comment>
<comment type="similarity">
    <text evidence="2">Belongs to the GTR/RAG GTP-binding protein family.</text>
</comment>
<feature type="compositionally biased region" description="Basic and acidic residues" evidence="8">
    <location>
        <begin position="439"/>
        <end position="469"/>
    </location>
</feature>
<organism evidence="10 11">
    <name type="scientific">Penicillium antarcticum</name>
    <dbReference type="NCBI Taxonomy" id="416450"/>
    <lineage>
        <taxon>Eukaryota</taxon>
        <taxon>Fungi</taxon>
        <taxon>Dikarya</taxon>
        <taxon>Ascomycota</taxon>
        <taxon>Pezizomycotina</taxon>
        <taxon>Eurotiomycetes</taxon>
        <taxon>Eurotiomycetidae</taxon>
        <taxon>Eurotiales</taxon>
        <taxon>Aspergillaceae</taxon>
        <taxon>Penicillium</taxon>
    </lineage>
</organism>
<dbReference type="Gene3D" id="3.30.450.190">
    <property type="match status" value="1"/>
</dbReference>
<dbReference type="SMART" id="SM01117">
    <property type="entry name" value="Cyt-b5"/>
    <property type="match status" value="1"/>
</dbReference>
<keyword evidence="3" id="KW-0547">Nucleotide-binding</keyword>
<keyword evidence="6" id="KW-0472">Membrane</keyword>
<name>A0A1V6Q0M2_9EURO</name>
<protein>
    <recommendedName>
        <fullName evidence="9">Cytochrome b5 heme-binding domain-containing protein</fullName>
    </recommendedName>
</protein>
<evidence type="ECO:0000313" key="10">
    <source>
        <dbReference type="EMBL" id="OQD82246.1"/>
    </source>
</evidence>
<dbReference type="SUPFAM" id="SSF55856">
    <property type="entry name" value="Cytochrome b5-like heme/steroid binding domain"/>
    <property type="match status" value="1"/>
</dbReference>
<evidence type="ECO:0000256" key="6">
    <source>
        <dbReference type="ARBA" id="ARBA00023136"/>
    </source>
</evidence>
<dbReference type="GO" id="GO:0000329">
    <property type="term" value="C:fungal-type vacuole membrane"/>
    <property type="evidence" value="ECO:0007669"/>
    <property type="project" value="TreeGrafter"/>
</dbReference>
<evidence type="ECO:0000256" key="7">
    <source>
        <dbReference type="ARBA" id="ARBA00049117"/>
    </source>
</evidence>
<dbReference type="STRING" id="416450.A0A1V6Q0M2"/>
<dbReference type="InterPro" id="IPR036400">
    <property type="entry name" value="Cyt_B5-like_heme/steroid_sf"/>
</dbReference>
<dbReference type="PANTHER" id="PTHR11259:SF2">
    <property type="entry name" value="GH16429P"/>
    <property type="match status" value="1"/>
</dbReference>
<dbReference type="GO" id="GO:1904263">
    <property type="term" value="P:positive regulation of TORC1 signaling"/>
    <property type="evidence" value="ECO:0007669"/>
    <property type="project" value="TreeGrafter"/>
</dbReference>
<dbReference type="Gene3D" id="3.40.50.300">
    <property type="entry name" value="P-loop containing nucleotide triphosphate hydrolases"/>
    <property type="match status" value="1"/>
</dbReference>
<dbReference type="FunFam" id="3.10.120.10:FF:000018">
    <property type="entry name" value="Heme/steroid binding domain protein, putative"/>
    <property type="match status" value="1"/>
</dbReference>
<accession>A0A1V6Q0M2</accession>
<keyword evidence="4" id="KW-0378">Hydrolase</keyword>
<evidence type="ECO:0000259" key="9">
    <source>
        <dbReference type="SMART" id="SM01117"/>
    </source>
</evidence>
<gene>
    <name evidence="10" type="ORF">PENANT_c022G11834</name>
</gene>
<dbReference type="SUPFAM" id="SSF52540">
    <property type="entry name" value="P-loop containing nucleoside triphosphate hydrolases"/>
    <property type="match status" value="1"/>
</dbReference>
<feature type="region of interest" description="Disordered" evidence="8">
    <location>
        <begin position="426"/>
        <end position="469"/>
    </location>
</feature>
<dbReference type="GO" id="GO:0005634">
    <property type="term" value="C:nucleus"/>
    <property type="evidence" value="ECO:0007669"/>
    <property type="project" value="TreeGrafter"/>
</dbReference>
<dbReference type="InterPro" id="IPR039400">
    <property type="entry name" value="RagC/D"/>
</dbReference>
<comment type="catalytic activity">
    <reaction evidence="7">
        <text>GTP + H2O = GDP + phosphate + H(+)</text>
        <dbReference type="Rhea" id="RHEA:19669"/>
        <dbReference type="ChEBI" id="CHEBI:15377"/>
        <dbReference type="ChEBI" id="CHEBI:15378"/>
        <dbReference type="ChEBI" id="CHEBI:37565"/>
        <dbReference type="ChEBI" id="CHEBI:43474"/>
        <dbReference type="ChEBI" id="CHEBI:58189"/>
    </reaction>
    <physiologicalReaction direction="left-to-right" evidence="7">
        <dbReference type="Rhea" id="RHEA:19670"/>
    </physiologicalReaction>
</comment>
<reference evidence="11" key="1">
    <citation type="journal article" date="2017" name="Nat. Microbiol.">
        <title>Global analysis of biosynthetic gene clusters reveals vast potential of secondary metabolite production in Penicillium species.</title>
        <authorList>
            <person name="Nielsen J.C."/>
            <person name="Grijseels S."/>
            <person name="Prigent S."/>
            <person name="Ji B."/>
            <person name="Dainat J."/>
            <person name="Nielsen K.F."/>
            <person name="Frisvad J.C."/>
            <person name="Workman M."/>
            <person name="Nielsen J."/>
        </authorList>
    </citation>
    <scope>NUCLEOTIDE SEQUENCE [LARGE SCALE GENOMIC DNA]</scope>
    <source>
        <strain evidence="11">IBT 31811</strain>
    </source>
</reference>
<evidence type="ECO:0000256" key="3">
    <source>
        <dbReference type="ARBA" id="ARBA00022741"/>
    </source>
</evidence>
<dbReference type="InterPro" id="IPR006762">
    <property type="entry name" value="Gtr1_RagA"/>
</dbReference>
<dbReference type="Pfam" id="PF04670">
    <property type="entry name" value="Gtr1_RagA"/>
    <property type="match status" value="1"/>
</dbReference>
<proteinExistence type="inferred from homology"/>
<dbReference type="GO" id="GO:0009267">
    <property type="term" value="P:cellular response to starvation"/>
    <property type="evidence" value="ECO:0007669"/>
    <property type="project" value="TreeGrafter"/>
</dbReference>
<evidence type="ECO:0000313" key="11">
    <source>
        <dbReference type="Proteomes" id="UP000191672"/>
    </source>
</evidence>
<evidence type="ECO:0000256" key="1">
    <source>
        <dbReference type="ARBA" id="ARBA00004308"/>
    </source>
</evidence>
<dbReference type="GO" id="GO:0003924">
    <property type="term" value="F:GTPase activity"/>
    <property type="evidence" value="ECO:0007669"/>
    <property type="project" value="TreeGrafter"/>
</dbReference>